<dbReference type="InterPro" id="IPR013083">
    <property type="entry name" value="Znf_RING/FYVE/PHD"/>
</dbReference>
<accession>A0A0B1SDC4</accession>
<evidence type="ECO:0000313" key="4">
    <source>
        <dbReference type="Proteomes" id="UP000053660"/>
    </source>
</evidence>
<organism evidence="3 4">
    <name type="scientific">Oesophagostomum dentatum</name>
    <name type="common">Nodular worm</name>
    <dbReference type="NCBI Taxonomy" id="61180"/>
    <lineage>
        <taxon>Eukaryota</taxon>
        <taxon>Metazoa</taxon>
        <taxon>Ecdysozoa</taxon>
        <taxon>Nematoda</taxon>
        <taxon>Chromadorea</taxon>
        <taxon>Rhabditida</taxon>
        <taxon>Rhabditina</taxon>
        <taxon>Rhabditomorpha</taxon>
        <taxon>Strongyloidea</taxon>
        <taxon>Strongylidae</taxon>
        <taxon>Oesophagostomum</taxon>
    </lineage>
</organism>
<protein>
    <submittedName>
        <fullName evidence="3">Uncharacterized protein</fullName>
    </submittedName>
</protein>
<dbReference type="EMBL" id="KN574096">
    <property type="protein sequence ID" value="KHJ83308.1"/>
    <property type="molecule type" value="Genomic_DNA"/>
</dbReference>
<dbReference type="FunFam" id="3.30.40.10:FF:000027">
    <property type="entry name" value="Pre-mRNA-processing factor 19, putative"/>
    <property type="match status" value="1"/>
</dbReference>
<dbReference type="PANTHER" id="PTHR13063">
    <property type="entry name" value="ENOS INTERACTING PROTEIN"/>
    <property type="match status" value="1"/>
</dbReference>
<dbReference type="CDD" id="cd16662">
    <property type="entry name" value="RING-Ubox2_NOSIP"/>
    <property type="match status" value="1"/>
</dbReference>
<evidence type="ECO:0000313" key="3">
    <source>
        <dbReference type="EMBL" id="KHJ83308.1"/>
    </source>
</evidence>
<proteinExistence type="predicted"/>
<dbReference type="Gene3D" id="3.30.40.10">
    <property type="entry name" value="Zinc/RING finger domain, C3HC4 (zinc finger)"/>
    <property type="match status" value="1"/>
</dbReference>
<dbReference type="InterPro" id="IPR016818">
    <property type="entry name" value="NOSIP"/>
</dbReference>
<name>A0A0B1SDC4_OESDE</name>
<comment type="subcellular location">
    <subcellularLocation>
        <location evidence="1">Nucleus</location>
    </subcellularLocation>
</comment>
<evidence type="ECO:0000256" key="1">
    <source>
        <dbReference type="ARBA" id="ARBA00004123"/>
    </source>
</evidence>
<sequence>MEVKFTPIPREDGERKTSKVRYMCAVTHDALTNTTRCAYLKKSKNVVTWDVVERLIKKDWTDPITGEHMTESDIIELQRGGTGYAATNEVKAKLLRPQLELQ</sequence>
<dbReference type="PANTHER" id="PTHR13063:SF10">
    <property type="entry name" value="NITRIC OXIDE SYNTHASE-INTERACTING PROTEIN"/>
    <property type="match status" value="1"/>
</dbReference>
<dbReference type="GO" id="GO:0005634">
    <property type="term" value="C:nucleus"/>
    <property type="evidence" value="ECO:0007669"/>
    <property type="project" value="UniProtKB-SubCell"/>
</dbReference>
<keyword evidence="4" id="KW-1185">Reference proteome</keyword>
<reference evidence="3 4" key="1">
    <citation type="submission" date="2014-03" db="EMBL/GenBank/DDBJ databases">
        <title>Draft genome of the hookworm Oesophagostomum dentatum.</title>
        <authorList>
            <person name="Mitreva M."/>
        </authorList>
    </citation>
    <scope>NUCLEOTIDE SEQUENCE [LARGE SCALE GENOMIC DNA]</scope>
    <source>
        <strain evidence="3 4">OD-Hann</strain>
    </source>
</reference>
<dbReference type="SUPFAM" id="SSF57850">
    <property type="entry name" value="RING/U-box"/>
    <property type="match status" value="1"/>
</dbReference>
<dbReference type="OrthoDB" id="116827at2759"/>
<dbReference type="AlphaFoldDB" id="A0A0B1SDC4"/>
<evidence type="ECO:0000256" key="2">
    <source>
        <dbReference type="ARBA" id="ARBA00023242"/>
    </source>
</evidence>
<dbReference type="GO" id="GO:0061630">
    <property type="term" value="F:ubiquitin protein ligase activity"/>
    <property type="evidence" value="ECO:0007669"/>
    <property type="project" value="InterPro"/>
</dbReference>
<keyword evidence="2" id="KW-0539">Nucleus</keyword>
<gene>
    <name evidence="3" type="ORF">OESDEN_16995</name>
</gene>
<dbReference type="Proteomes" id="UP000053660">
    <property type="component" value="Unassembled WGS sequence"/>
</dbReference>